<keyword evidence="1" id="KW-0282">Flagellum</keyword>
<reference evidence="1" key="1">
    <citation type="submission" date="2018-01" db="EMBL/GenBank/DDBJ databases">
        <authorList>
            <person name="Krukenberg V."/>
        </authorList>
    </citation>
    <scope>NUCLEOTIDE SEQUENCE</scope>
    <source>
        <strain evidence="1">E20ANME2</strain>
    </source>
</reference>
<accession>A0AC61L569</accession>
<keyword evidence="1" id="KW-0966">Cell projection</keyword>
<gene>
    <name evidence="1" type="ORF">C4B59_04955</name>
</gene>
<comment type="caution">
    <text evidence="1">The sequence shown here is derived from an EMBL/GenBank/DDBJ whole genome shotgun (WGS) entry which is preliminary data.</text>
</comment>
<evidence type="ECO:0000313" key="2">
    <source>
        <dbReference type="Proteomes" id="UP000248329"/>
    </source>
</evidence>
<name>A0AC61L569_9EURY</name>
<keyword evidence="1" id="KW-0969">Cilium</keyword>
<organism evidence="1 2">
    <name type="scientific">Candidatus Methanogaster sp</name>
    <dbReference type="NCBI Taxonomy" id="3386292"/>
    <lineage>
        <taxon>Archaea</taxon>
        <taxon>Methanobacteriati</taxon>
        <taxon>Methanobacteriota</taxon>
        <taxon>Stenosarchaea group</taxon>
        <taxon>Methanomicrobia</taxon>
        <taxon>Methanosarcinales</taxon>
        <taxon>ANME-2 cluster</taxon>
        <taxon>Candidatus Methanogasteraceae</taxon>
        <taxon>Candidatus Methanogaster</taxon>
    </lineage>
</organism>
<protein>
    <submittedName>
        <fullName evidence="1">Flagellin</fullName>
    </submittedName>
</protein>
<dbReference type="EMBL" id="PQXF01000006">
    <property type="protein sequence ID" value="PXF61357.1"/>
    <property type="molecule type" value="Genomic_DNA"/>
</dbReference>
<dbReference type="Proteomes" id="UP000248329">
    <property type="component" value="Unassembled WGS sequence"/>
</dbReference>
<proteinExistence type="predicted"/>
<sequence>MRLFNNKLLRDERAFTGLEAAIVLTAFVVVAAVFSYVVLGAGFFTSEKSKEVIHTGVDQATSSLEIGGYIAGHGWTYGKVDSDGIWNASGDYYSYYAWGNSTATKNKENTTGLNLVEIQVELAAGQNPVDMDKIVVSYSDVDTYVAEVEAVTTALVDSSGNASSGNFTLTSTSGQWAYSLLTDEAGTSNMLDPTEKMLMLIALPAWGVGAYEEFVIDIKPGQGATLTITKTAPGSIQKTMVLN</sequence>
<evidence type="ECO:0000313" key="1">
    <source>
        <dbReference type="EMBL" id="PXF61357.1"/>
    </source>
</evidence>